<name>A0A6J7CIQ8_9ZZZZ</name>
<dbReference type="EMBL" id="CAEZZN010000063">
    <property type="protein sequence ID" value="CAB4775092.1"/>
    <property type="molecule type" value="Genomic_DNA"/>
</dbReference>
<reference evidence="2" key="1">
    <citation type="submission" date="2020-05" db="EMBL/GenBank/DDBJ databases">
        <authorList>
            <person name="Chiriac C."/>
            <person name="Salcher M."/>
            <person name="Ghai R."/>
            <person name="Kavagutti S V."/>
        </authorList>
    </citation>
    <scope>NUCLEOTIDE SEQUENCE</scope>
</reference>
<dbReference type="EMBL" id="CAFBLC010000068">
    <property type="protein sequence ID" value="CAB4857876.1"/>
    <property type="molecule type" value="Genomic_DNA"/>
</dbReference>
<dbReference type="AlphaFoldDB" id="A0A6J7CIQ8"/>
<gene>
    <name evidence="1" type="ORF">UFOPK2879_01237</name>
    <name evidence="2" type="ORF">UFOPK3288_01390</name>
</gene>
<proteinExistence type="predicted"/>
<accession>A0A6J7CIQ8</accession>
<evidence type="ECO:0000313" key="2">
    <source>
        <dbReference type="EMBL" id="CAB4857876.1"/>
    </source>
</evidence>
<sequence length="174" mass="17608">MKTGVLKDNYYLVHVTIQARAAKLSEAAALWLSAKMASTVPGSKFSNIIVLPSHGINDKGQIIQTLQVSGLFRAGEDAADLGVTLSEKSGKKLTSLTGVIELTKINYIPIMDSPATNLVVTKAAATKAAATKAAATKAAATKAAATKAAATKAAATKAAAAKAKAAAAKASSKK</sequence>
<evidence type="ECO:0000313" key="1">
    <source>
        <dbReference type="EMBL" id="CAB4775092.1"/>
    </source>
</evidence>
<organism evidence="2">
    <name type="scientific">freshwater metagenome</name>
    <dbReference type="NCBI Taxonomy" id="449393"/>
    <lineage>
        <taxon>unclassified sequences</taxon>
        <taxon>metagenomes</taxon>
        <taxon>ecological metagenomes</taxon>
    </lineage>
</organism>
<protein>
    <submittedName>
        <fullName evidence="2">Unannotated protein</fullName>
    </submittedName>
</protein>